<keyword evidence="3" id="KW-1185">Reference proteome</keyword>
<feature type="compositionally biased region" description="Low complexity" evidence="1">
    <location>
        <begin position="120"/>
        <end position="130"/>
    </location>
</feature>
<evidence type="ECO:0000313" key="3">
    <source>
        <dbReference type="Proteomes" id="UP000015106"/>
    </source>
</evidence>
<organism evidence="2 3">
    <name type="scientific">Triticum urartu</name>
    <name type="common">Red wild einkorn</name>
    <name type="synonym">Crithodium urartu</name>
    <dbReference type="NCBI Taxonomy" id="4572"/>
    <lineage>
        <taxon>Eukaryota</taxon>
        <taxon>Viridiplantae</taxon>
        <taxon>Streptophyta</taxon>
        <taxon>Embryophyta</taxon>
        <taxon>Tracheophyta</taxon>
        <taxon>Spermatophyta</taxon>
        <taxon>Magnoliopsida</taxon>
        <taxon>Liliopsida</taxon>
        <taxon>Poales</taxon>
        <taxon>Poaceae</taxon>
        <taxon>BOP clade</taxon>
        <taxon>Pooideae</taxon>
        <taxon>Triticodae</taxon>
        <taxon>Triticeae</taxon>
        <taxon>Triticinae</taxon>
        <taxon>Triticum</taxon>
    </lineage>
</organism>
<dbReference type="KEGG" id="tua:125552796"/>
<dbReference type="AlphaFoldDB" id="A0A8R7P5B4"/>
<reference evidence="2" key="2">
    <citation type="submission" date="2018-03" db="EMBL/GenBank/DDBJ databases">
        <title>The Triticum urartu genome reveals the dynamic nature of wheat genome evolution.</title>
        <authorList>
            <person name="Ling H."/>
            <person name="Ma B."/>
            <person name="Shi X."/>
            <person name="Liu H."/>
            <person name="Dong L."/>
            <person name="Sun H."/>
            <person name="Cao Y."/>
            <person name="Gao Q."/>
            <person name="Zheng S."/>
            <person name="Li Y."/>
            <person name="Yu Y."/>
            <person name="Du H."/>
            <person name="Qi M."/>
            <person name="Li Y."/>
            <person name="Yu H."/>
            <person name="Cui Y."/>
            <person name="Wang N."/>
            <person name="Chen C."/>
            <person name="Wu H."/>
            <person name="Zhao Y."/>
            <person name="Zhang J."/>
            <person name="Li Y."/>
            <person name="Zhou W."/>
            <person name="Zhang B."/>
            <person name="Hu W."/>
            <person name="Eijk M."/>
            <person name="Tang J."/>
            <person name="Witsenboer H."/>
            <person name="Zhao S."/>
            <person name="Li Z."/>
            <person name="Zhang A."/>
            <person name="Wang D."/>
            <person name="Liang C."/>
        </authorList>
    </citation>
    <scope>NUCLEOTIDE SEQUENCE [LARGE SCALE GENOMIC DNA]</scope>
    <source>
        <strain evidence="2">cv. G1812</strain>
    </source>
</reference>
<dbReference type="Gramene" id="TuG1812G0100001400.01.T01">
    <property type="protein sequence ID" value="TuG1812G0100001400.01.T01"/>
    <property type="gene ID" value="TuG1812G0100001400.01"/>
</dbReference>
<dbReference type="GeneID" id="125552796"/>
<proteinExistence type="predicted"/>
<reference evidence="2" key="3">
    <citation type="submission" date="2022-06" db="UniProtKB">
        <authorList>
            <consortium name="EnsemblPlants"/>
        </authorList>
    </citation>
    <scope>IDENTIFICATION</scope>
</reference>
<dbReference type="EnsemblPlants" id="TuG1812G0100001400.01.T01">
    <property type="protein sequence ID" value="TuG1812G0100001400.01.T01"/>
    <property type="gene ID" value="TuG1812G0100001400.01"/>
</dbReference>
<sequence length="136" mass="14527">MTTTVSIHSSRPTIALAALESFFRAVSPEAVGAVVDYVIASSPSSTPPSELFRSLRRSFPKALLSGHRIPPFSLHQLHSTFFLAGAGRRPRPCHSFLPSAPPPRLPQRRHVRDACEDLPAASSSTAAATSCVDSHG</sequence>
<dbReference type="RefSeq" id="XP_048572439.1">
    <property type="nucleotide sequence ID" value="XM_048716482.1"/>
</dbReference>
<name>A0A8R7P5B4_TRIUA</name>
<evidence type="ECO:0000256" key="1">
    <source>
        <dbReference type="SAM" id="MobiDB-lite"/>
    </source>
</evidence>
<feature type="region of interest" description="Disordered" evidence="1">
    <location>
        <begin position="117"/>
        <end position="136"/>
    </location>
</feature>
<accession>A0A8R7P5B4</accession>
<dbReference type="Proteomes" id="UP000015106">
    <property type="component" value="Chromosome 1"/>
</dbReference>
<evidence type="ECO:0000313" key="2">
    <source>
        <dbReference type="EnsemblPlants" id="TuG1812G0100001400.01.T01"/>
    </source>
</evidence>
<protein>
    <submittedName>
        <fullName evidence="2">Uncharacterized protein</fullName>
    </submittedName>
</protein>
<reference evidence="3" key="1">
    <citation type="journal article" date="2013" name="Nature">
        <title>Draft genome of the wheat A-genome progenitor Triticum urartu.</title>
        <authorList>
            <person name="Ling H.Q."/>
            <person name="Zhao S."/>
            <person name="Liu D."/>
            <person name="Wang J."/>
            <person name="Sun H."/>
            <person name="Zhang C."/>
            <person name="Fan H."/>
            <person name="Li D."/>
            <person name="Dong L."/>
            <person name="Tao Y."/>
            <person name="Gao C."/>
            <person name="Wu H."/>
            <person name="Li Y."/>
            <person name="Cui Y."/>
            <person name="Guo X."/>
            <person name="Zheng S."/>
            <person name="Wang B."/>
            <person name="Yu K."/>
            <person name="Liang Q."/>
            <person name="Yang W."/>
            <person name="Lou X."/>
            <person name="Chen J."/>
            <person name="Feng M."/>
            <person name="Jian J."/>
            <person name="Zhang X."/>
            <person name="Luo G."/>
            <person name="Jiang Y."/>
            <person name="Liu J."/>
            <person name="Wang Z."/>
            <person name="Sha Y."/>
            <person name="Zhang B."/>
            <person name="Wu H."/>
            <person name="Tang D."/>
            <person name="Shen Q."/>
            <person name="Xue P."/>
            <person name="Zou S."/>
            <person name="Wang X."/>
            <person name="Liu X."/>
            <person name="Wang F."/>
            <person name="Yang Y."/>
            <person name="An X."/>
            <person name="Dong Z."/>
            <person name="Zhang K."/>
            <person name="Zhang X."/>
            <person name="Luo M.C."/>
            <person name="Dvorak J."/>
            <person name="Tong Y."/>
            <person name="Wang J."/>
            <person name="Yang H."/>
            <person name="Li Z."/>
            <person name="Wang D."/>
            <person name="Zhang A."/>
            <person name="Wang J."/>
        </authorList>
    </citation>
    <scope>NUCLEOTIDE SEQUENCE</scope>
    <source>
        <strain evidence="3">cv. G1812</strain>
    </source>
</reference>
<gene>
    <name evidence="2" type="primary">LOC125552796</name>
</gene>